<sequence>MKTGGLLKGILMSVLLVGGTASVCAQNEALVSSEEKTLLEKLSGNKRKIDWANMNIQFASSLKASFINREFDEAAFRVDRIRLEILGAFHNKFSYHFRQSFNQYTNPNIPLDNLSGSVELAVVNWNVSDRVTLSAGKQAVQLSGYEYWVSAIKVRQFSDFNNAIPCYQAGLNVSYALNPDQTMNFQVTNLRNGALEDQFMYGLPQGVERSKVPVLATANWDGFFVDRALQLRYSLSYGQLAKKKNIFYFTCGNVWDKKPFLGYIDLMFSREGLDSKGLLSGITVDEEGNGTTIQNVNYFTTIGNLDYRVNPHLNLYIKGVYEQGGVYKETPGFEGGTYRRVWNTQLCAEYYPMENSELLLYLHFLYKNIHFTERARLLGGENRNEQRISLGLVYTLPVF</sequence>
<feature type="signal peptide" evidence="1">
    <location>
        <begin position="1"/>
        <end position="25"/>
    </location>
</feature>
<evidence type="ECO:0000256" key="1">
    <source>
        <dbReference type="SAM" id="SignalP"/>
    </source>
</evidence>
<accession>A0A413SW17</accession>
<dbReference type="Proteomes" id="UP000283855">
    <property type="component" value="Unassembled WGS sequence"/>
</dbReference>
<dbReference type="EMBL" id="QSFT01000039">
    <property type="protein sequence ID" value="RHA73294.1"/>
    <property type="molecule type" value="Genomic_DNA"/>
</dbReference>
<dbReference type="AlphaFoldDB" id="A0A413SW17"/>
<dbReference type="RefSeq" id="WP_118400934.1">
    <property type="nucleotide sequence ID" value="NZ_CABJGD010000039.1"/>
</dbReference>
<feature type="chain" id="PRO_5019563590" description="Porin" evidence="1">
    <location>
        <begin position="26"/>
        <end position="399"/>
    </location>
</feature>
<evidence type="ECO:0000313" key="3">
    <source>
        <dbReference type="Proteomes" id="UP000283855"/>
    </source>
</evidence>
<organism evidence="2 3">
    <name type="scientific">Phocaeicola coprophilus</name>
    <dbReference type="NCBI Taxonomy" id="387090"/>
    <lineage>
        <taxon>Bacteria</taxon>
        <taxon>Pseudomonadati</taxon>
        <taxon>Bacteroidota</taxon>
        <taxon>Bacteroidia</taxon>
        <taxon>Bacteroidales</taxon>
        <taxon>Bacteroidaceae</taxon>
        <taxon>Phocaeicola</taxon>
    </lineage>
</organism>
<protein>
    <recommendedName>
        <fullName evidence="4">Porin</fullName>
    </recommendedName>
</protein>
<comment type="caution">
    <text evidence="2">The sequence shown here is derived from an EMBL/GenBank/DDBJ whole genome shotgun (WGS) entry which is preliminary data.</text>
</comment>
<keyword evidence="1" id="KW-0732">Signal</keyword>
<dbReference type="InterPro" id="IPR010870">
    <property type="entry name" value="Porin_O/P"/>
</dbReference>
<evidence type="ECO:0000313" key="2">
    <source>
        <dbReference type="EMBL" id="RHA73294.1"/>
    </source>
</evidence>
<dbReference type="Pfam" id="PF07396">
    <property type="entry name" value="Porin_O_P"/>
    <property type="match status" value="1"/>
</dbReference>
<gene>
    <name evidence="2" type="ORF">DW921_13455</name>
</gene>
<proteinExistence type="predicted"/>
<evidence type="ECO:0008006" key="4">
    <source>
        <dbReference type="Google" id="ProtNLM"/>
    </source>
</evidence>
<reference evidence="2 3" key="1">
    <citation type="submission" date="2018-08" db="EMBL/GenBank/DDBJ databases">
        <title>A genome reference for cultivated species of the human gut microbiota.</title>
        <authorList>
            <person name="Zou Y."/>
            <person name="Xue W."/>
            <person name="Luo G."/>
        </authorList>
    </citation>
    <scope>NUCLEOTIDE SEQUENCE [LARGE SCALE GENOMIC DNA]</scope>
    <source>
        <strain evidence="2 3">AM42-38</strain>
    </source>
</reference>
<name>A0A413SW17_9BACT</name>